<evidence type="ECO:0000313" key="1">
    <source>
        <dbReference type="EMBL" id="KFM79918.1"/>
    </source>
</evidence>
<dbReference type="Proteomes" id="UP000054359">
    <property type="component" value="Unassembled WGS sequence"/>
</dbReference>
<name>A0A087URC9_STEMI</name>
<protein>
    <submittedName>
        <fullName evidence="1">Uncharacterized protein</fullName>
    </submittedName>
</protein>
<gene>
    <name evidence="1" type="ORF">X975_02927</name>
</gene>
<reference evidence="1 2" key="1">
    <citation type="submission" date="2013-11" db="EMBL/GenBank/DDBJ databases">
        <title>Genome sequencing of Stegodyphus mimosarum.</title>
        <authorList>
            <person name="Bechsgaard J."/>
        </authorList>
    </citation>
    <scope>NUCLEOTIDE SEQUENCE [LARGE SCALE GENOMIC DNA]</scope>
</reference>
<feature type="non-terminal residue" evidence="1">
    <location>
        <position position="92"/>
    </location>
</feature>
<proteinExistence type="predicted"/>
<dbReference type="AlphaFoldDB" id="A0A087URC9"/>
<sequence length="92" mass="10286">MNAKLLHFPSASNLTVGASGTRLIDTNSPQFTFLSYMTFRLVETEGRAKSGTILCCFSFFWQLLPSMYDNSVAKTKSSQRKIKLLRSPSAEN</sequence>
<evidence type="ECO:0000313" key="2">
    <source>
        <dbReference type="Proteomes" id="UP000054359"/>
    </source>
</evidence>
<accession>A0A087URC9</accession>
<organism evidence="1 2">
    <name type="scientific">Stegodyphus mimosarum</name>
    <name type="common">African social velvet spider</name>
    <dbReference type="NCBI Taxonomy" id="407821"/>
    <lineage>
        <taxon>Eukaryota</taxon>
        <taxon>Metazoa</taxon>
        <taxon>Ecdysozoa</taxon>
        <taxon>Arthropoda</taxon>
        <taxon>Chelicerata</taxon>
        <taxon>Arachnida</taxon>
        <taxon>Araneae</taxon>
        <taxon>Araneomorphae</taxon>
        <taxon>Entelegynae</taxon>
        <taxon>Eresoidea</taxon>
        <taxon>Eresidae</taxon>
        <taxon>Stegodyphus</taxon>
    </lineage>
</organism>
<dbReference type="EMBL" id="KK121179">
    <property type="protein sequence ID" value="KFM79918.1"/>
    <property type="molecule type" value="Genomic_DNA"/>
</dbReference>
<keyword evidence="2" id="KW-1185">Reference proteome</keyword>